<dbReference type="AlphaFoldDB" id="A0A4Q4ZFH9"/>
<gene>
    <name evidence="2" type="ORF">EKO23_07795</name>
</gene>
<evidence type="ECO:0000256" key="1">
    <source>
        <dbReference type="SAM" id="MobiDB-lite"/>
    </source>
</evidence>
<organism evidence="2 3">
    <name type="scientific">Nocardioides guangzhouensis</name>
    <dbReference type="NCBI Taxonomy" id="2497878"/>
    <lineage>
        <taxon>Bacteria</taxon>
        <taxon>Bacillati</taxon>
        <taxon>Actinomycetota</taxon>
        <taxon>Actinomycetes</taxon>
        <taxon>Propionibacteriales</taxon>
        <taxon>Nocardioidaceae</taxon>
        <taxon>Nocardioides</taxon>
    </lineage>
</organism>
<evidence type="ECO:0000313" key="2">
    <source>
        <dbReference type="EMBL" id="RYP86867.1"/>
    </source>
</evidence>
<comment type="caution">
    <text evidence="2">The sequence shown here is derived from an EMBL/GenBank/DDBJ whole genome shotgun (WGS) entry which is preliminary data.</text>
</comment>
<sequence length="393" mass="42808">MTMHITTVDTTDTRQPTPPIGQDPTGPIWVEVRPDLRRLHVLAGDVLATLGKRRDIAGKGRNEHEDIHHAEAWLHAHRTADLVLTQTQRLHPKILAGACDLAANAGVQRLWLLHAPPRSDAFDHTLSRRATGTAIVDAVPTPEMRDRTAPEPAAIPLPAVPQIEFTTFWAACQDQLSAQDLTLVGDRLARTVAACTAGLTRTGATEDTVADLALGLLNHAPADAELAVDIRALQIAAWHHDLYVKVNHTRLHQHEERPRQAQEDVDAAMLAYRQPYRALTTALTRQGFGVADIATIAIAYTDPDAGCLDCLDSTISLTPAAATALRAQLYLRRSHGAADHDPLLPHTPKALAKALTDAQTDLAVHVHGRRAERTRNHTTRALRQLGITLHALP</sequence>
<name>A0A4Q4ZFH9_9ACTN</name>
<dbReference type="EMBL" id="SDKM01000009">
    <property type="protein sequence ID" value="RYP86867.1"/>
    <property type="molecule type" value="Genomic_DNA"/>
</dbReference>
<proteinExistence type="predicted"/>
<dbReference type="RefSeq" id="WP_134715914.1">
    <property type="nucleotide sequence ID" value="NZ_SDKM01000009.1"/>
</dbReference>
<accession>A0A4Q4ZFH9</accession>
<reference evidence="2 3" key="1">
    <citation type="submission" date="2019-01" db="EMBL/GenBank/DDBJ databases">
        <title>Nocardioides guangzhouensis sp. nov., an actinobacterium isolated from soil.</title>
        <authorList>
            <person name="Fu Y."/>
            <person name="Cai Y."/>
            <person name="Lin Z."/>
            <person name="Chen P."/>
        </authorList>
    </citation>
    <scope>NUCLEOTIDE SEQUENCE [LARGE SCALE GENOMIC DNA]</scope>
    <source>
        <strain evidence="2 3">130</strain>
    </source>
</reference>
<keyword evidence="3" id="KW-1185">Reference proteome</keyword>
<feature type="region of interest" description="Disordered" evidence="1">
    <location>
        <begin position="1"/>
        <end position="26"/>
    </location>
</feature>
<dbReference type="Proteomes" id="UP000295198">
    <property type="component" value="Unassembled WGS sequence"/>
</dbReference>
<evidence type="ECO:0000313" key="3">
    <source>
        <dbReference type="Proteomes" id="UP000295198"/>
    </source>
</evidence>
<protein>
    <submittedName>
        <fullName evidence="2">Uncharacterized protein</fullName>
    </submittedName>
</protein>
<feature type="compositionally biased region" description="Low complexity" evidence="1">
    <location>
        <begin position="1"/>
        <end position="15"/>
    </location>
</feature>
<dbReference type="OrthoDB" id="5171416at2"/>